<feature type="region of interest" description="Disordered" evidence="1">
    <location>
        <begin position="1"/>
        <end position="51"/>
    </location>
</feature>
<protein>
    <recommendedName>
        <fullName evidence="4">25S rRNA (Uridine(2843)-N(3))-methyltransferase</fullName>
    </recommendedName>
</protein>
<evidence type="ECO:0000313" key="3">
    <source>
        <dbReference type="Proteomes" id="UP000286045"/>
    </source>
</evidence>
<dbReference type="STRING" id="363999.A0A439CRD0"/>
<organism evidence="2 3">
    <name type="scientific">Xylaria grammica</name>
    <dbReference type="NCBI Taxonomy" id="363999"/>
    <lineage>
        <taxon>Eukaryota</taxon>
        <taxon>Fungi</taxon>
        <taxon>Dikarya</taxon>
        <taxon>Ascomycota</taxon>
        <taxon>Pezizomycotina</taxon>
        <taxon>Sordariomycetes</taxon>
        <taxon>Xylariomycetidae</taxon>
        <taxon>Xylariales</taxon>
        <taxon>Xylariaceae</taxon>
        <taxon>Xylaria</taxon>
    </lineage>
</organism>
<gene>
    <name evidence="2" type="ORF">EKO27_g10372</name>
</gene>
<reference evidence="2 3" key="1">
    <citation type="submission" date="2018-12" db="EMBL/GenBank/DDBJ databases">
        <title>Draft genome sequence of Xylaria grammica IHI A82.</title>
        <authorList>
            <person name="Buettner E."/>
            <person name="Kellner H."/>
        </authorList>
    </citation>
    <scope>NUCLEOTIDE SEQUENCE [LARGE SCALE GENOMIC DNA]</scope>
    <source>
        <strain evidence="2 3">IHI A82</strain>
    </source>
</reference>
<evidence type="ECO:0000313" key="2">
    <source>
        <dbReference type="EMBL" id="RWA04734.1"/>
    </source>
</evidence>
<comment type="caution">
    <text evidence="2">The sequence shown here is derived from an EMBL/GenBank/DDBJ whole genome shotgun (WGS) entry which is preliminary data.</text>
</comment>
<dbReference type="InterPro" id="IPR021463">
    <property type="entry name" value="Methyltransf_34"/>
</dbReference>
<keyword evidence="3" id="KW-1185">Reference proteome</keyword>
<dbReference type="EMBL" id="RYZI01000525">
    <property type="protein sequence ID" value="RWA04734.1"/>
    <property type="molecule type" value="Genomic_DNA"/>
</dbReference>
<evidence type="ECO:0000256" key="1">
    <source>
        <dbReference type="SAM" id="MobiDB-lite"/>
    </source>
</evidence>
<feature type="region of interest" description="Disordered" evidence="1">
    <location>
        <begin position="133"/>
        <end position="181"/>
    </location>
</feature>
<accession>A0A439CRD0</accession>
<feature type="compositionally biased region" description="Polar residues" evidence="1">
    <location>
        <begin position="34"/>
        <end position="47"/>
    </location>
</feature>
<feature type="compositionally biased region" description="Basic and acidic residues" evidence="1">
    <location>
        <begin position="152"/>
        <end position="178"/>
    </location>
</feature>
<proteinExistence type="predicted"/>
<name>A0A439CRD0_9PEZI</name>
<sequence>MAGKKQPAPSKSSAKGGTAKSTNSISSRTSSRNQKPGSQQTATQTIETGEAEEELRRQQILLNVFSNTFRAVLDAEDFSSQLQEVKTALFNRDFEGAFAREAALDVYAARWSPTRALCYGQVLRGLSSHLKSLTSNNPARRDHSHNNLGEEGAQKGEDRCKTSDSTSHDDQVESDTKSEMVLQASEEPEASVLAIQHEDNGREERTRPLKILAIGGAAAEIVAFADYISSHNASITPPRAEVTLFDIGPWGPIVQRLQTALTTTPPISRYASAAAREANKPLVPSSSLQSTFVQKDILSLDQEALASLISGADNNPILITLLFTLNELYTISGVKRTTSFLRLLSALAPEGTLLLVVDSPGSYSEAAVGKEAKRYPMQWLLDHTLVPPPSNPRQNKPGEGAAKPEPKWERLESHDSVWFRVAEGLRYPIALENMRYQMHLYRASRLDADPDP</sequence>
<dbReference type="Proteomes" id="UP000286045">
    <property type="component" value="Unassembled WGS sequence"/>
</dbReference>
<dbReference type="Pfam" id="PF11312">
    <property type="entry name" value="Methyltransf_34"/>
    <property type="match status" value="1"/>
</dbReference>
<evidence type="ECO:0008006" key="4">
    <source>
        <dbReference type="Google" id="ProtNLM"/>
    </source>
</evidence>
<feature type="region of interest" description="Disordered" evidence="1">
    <location>
        <begin position="386"/>
        <end position="408"/>
    </location>
</feature>
<feature type="compositionally biased region" description="Low complexity" evidence="1">
    <location>
        <begin position="1"/>
        <end position="33"/>
    </location>
</feature>
<dbReference type="AlphaFoldDB" id="A0A439CRD0"/>